<dbReference type="EMBL" id="ML977311">
    <property type="protein sequence ID" value="KAF2122253.1"/>
    <property type="molecule type" value="Genomic_DNA"/>
</dbReference>
<evidence type="ECO:0000256" key="8">
    <source>
        <dbReference type="ARBA" id="ARBA00023295"/>
    </source>
</evidence>
<dbReference type="InterPro" id="IPR000254">
    <property type="entry name" value="CBD"/>
</dbReference>
<evidence type="ECO:0000256" key="7">
    <source>
        <dbReference type="ARBA" id="ARBA00023277"/>
    </source>
</evidence>
<feature type="compositionally biased region" description="Low complexity" evidence="10">
    <location>
        <begin position="379"/>
        <end position="393"/>
    </location>
</feature>
<dbReference type="Proteomes" id="UP000799770">
    <property type="component" value="Unassembled WGS sequence"/>
</dbReference>
<comment type="catalytic activity">
    <reaction evidence="1">
        <text>Endohydrolysis of (1-&gt;4)-beta-D-glucosidic linkages in cellulose, lichenin and cereal beta-D-glucans.</text>
        <dbReference type="EC" id="3.2.1.4"/>
    </reaction>
</comment>
<dbReference type="GO" id="GO:0030248">
    <property type="term" value="F:cellulose binding"/>
    <property type="evidence" value="ECO:0007669"/>
    <property type="project" value="InterPro"/>
</dbReference>
<name>A0A6A5ZTQ8_9PLEO</name>
<dbReference type="Pfam" id="PF02015">
    <property type="entry name" value="Glyco_hydro_45"/>
    <property type="match status" value="1"/>
</dbReference>
<evidence type="ECO:0000256" key="2">
    <source>
        <dbReference type="ARBA" id="ARBA00007793"/>
    </source>
</evidence>
<dbReference type="InterPro" id="IPR035971">
    <property type="entry name" value="CBD_sf"/>
</dbReference>
<reference evidence="12" key="1">
    <citation type="journal article" date="2020" name="Stud. Mycol.">
        <title>101 Dothideomycetes genomes: a test case for predicting lifestyles and emergence of pathogens.</title>
        <authorList>
            <person name="Haridas S."/>
            <person name="Albert R."/>
            <person name="Binder M."/>
            <person name="Bloem J."/>
            <person name="Labutti K."/>
            <person name="Salamov A."/>
            <person name="Andreopoulos B."/>
            <person name="Baker S."/>
            <person name="Barry K."/>
            <person name="Bills G."/>
            <person name="Bluhm B."/>
            <person name="Cannon C."/>
            <person name="Castanera R."/>
            <person name="Culley D."/>
            <person name="Daum C."/>
            <person name="Ezra D."/>
            <person name="Gonzalez J."/>
            <person name="Henrissat B."/>
            <person name="Kuo A."/>
            <person name="Liang C."/>
            <person name="Lipzen A."/>
            <person name="Lutzoni F."/>
            <person name="Magnuson J."/>
            <person name="Mondo S."/>
            <person name="Nolan M."/>
            <person name="Ohm R."/>
            <person name="Pangilinan J."/>
            <person name="Park H.-J."/>
            <person name="Ramirez L."/>
            <person name="Alfaro M."/>
            <person name="Sun H."/>
            <person name="Tritt A."/>
            <person name="Yoshinaga Y."/>
            <person name="Zwiers L.-H."/>
            <person name="Turgeon B."/>
            <person name="Goodwin S."/>
            <person name="Spatafora J."/>
            <person name="Crous P."/>
            <person name="Grigoriev I."/>
        </authorList>
    </citation>
    <scope>NUCLEOTIDE SEQUENCE</scope>
    <source>
        <strain evidence="12">CBS 627.86</strain>
    </source>
</reference>
<dbReference type="GO" id="GO:0008810">
    <property type="term" value="F:cellulase activity"/>
    <property type="evidence" value="ECO:0007669"/>
    <property type="project" value="UniProtKB-EC"/>
</dbReference>
<comment type="similarity">
    <text evidence="2">Belongs to the glycosyl hydrolase 45 (cellulase K) family.</text>
</comment>
<sequence length="479" mass="51316">MRCWNLPMGCMLSLGKNMVDRDLADPRIWIPVVGDCNLDPMGRITSTSAVKGTGSTTRGWSCCKNSCSWSNKAPVDSPVISCDNMDNLGANPARRDGCDSGGSSYACSDLSPWAKSNDLAYGFAGVNLVASNETAWCCSCYSLTFTSGPVNGKKMIVQVVNTGSDLADDQFDLAIPGGGQGATGGCAKQFGGPDVWGAEYGGISHREDCDTLPDPLKAGCYWRFDWFRNADNPTVSWEKVTCPQDLSFVSGCRRNDDPIPGQSTSTPPPTPTKSAPIASGTVAQGGQCGGRNYRGPTVCVTGTVCTFYTEDTYYCLPDPASTRSTPITTVPTPAATIGQPWDQCGGQGFTGPTKCKDSVCKSMDQWYWQCQPSSTYVPPASSTPPAVSSKPATQNPVWSFTRPHRTPPAQTPTRPSTQPPTSTKPNQPTGTIAQLYDQCGGMTYQGPTRCVQGLSCVYVDDYYSQCQRPSKRSPKFRKE</sequence>
<dbReference type="SMART" id="SM00236">
    <property type="entry name" value="fCBD"/>
    <property type="match status" value="3"/>
</dbReference>
<keyword evidence="6" id="KW-0136">Cellulose degradation</keyword>
<dbReference type="AlphaFoldDB" id="A0A6A5ZTQ8"/>
<feature type="compositionally biased region" description="Low complexity" evidence="10">
    <location>
        <begin position="407"/>
        <end position="429"/>
    </location>
</feature>
<dbReference type="InterPro" id="IPR036908">
    <property type="entry name" value="RlpA-like_sf"/>
</dbReference>
<dbReference type="EC" id="3.2.1.4" evidence="3"/>
<keyword evidence="8" id="KW-0326">Glycosidase</keyword>
<organism evidence="12 13">
    <name type="scientific">Lophiotrema nucula</name>
    <dbReference type="NCBI Taxonomy" id="690887"/>
    <lineage>
        <taxon>Eukaryota</taxon>
        <taxon>Fungi</taxon>
        <taxon>Dikarya</taxon>
        <taxon>Ascomycota</taxon>
        <taxon>Pezizomycotina</taxon>
        <taxon>Dothideomycetes</taxon>
        <taxon>Pleosporomycetidae</taxon>
        <taxon>Pleosporales</taxon>
        <taxon>Lophiotremataceae</taxon>
        <taxon>Lophiotrema</taxon>
    </lineage>
</organism>
<evidence type="ECO:0000256" key="5">
    <source>
        <dbReference type="ARBA" id="ARBA00022801"/>
    </source>
</evidence>
<dbReference type="GO" id="GO:0005576">
    <property type="term" value="C:extracellular region"/>
    <property type="evidence" value="ECO:0007669"/>
    <property type="project" value="InterPro"/>
</dbReference>
<keyword evidence="13" id="KW-1185">Reference proteome</keyword>
<protein>
    <recommendedName>
        <fullName evidence="3">cellulase</fullName>
        <ecNumber evidence="3">3.2.1.4</ecNumber>
    </recommendedName>
</protein>
<dbReference type="GO" id="GO:0030245">
    <property type="term" value="P:cellulose catabolic process"/>
    <property type="evidence" value="ECO:0007669"/>
    <property type="project" value="UniProtKB-KW"/>
</dbReference>
<evidence type="ECO:0000256" key="9">
    <source>
        <dbReference type="ARBA" id="ARBA00023326"/>
    </source>
</evidence>
<evidence type="ECO:0000313" key="12">
    <source>
        <dbReference type="EMBL" id="KAF2122253.1"/>
    </source>
</evidence>
<dbReference type="PROSITE" id="PS51164">
    <property type="entry name" value="CBM1_2"/>
    <property type="match status" value="3"/>
</dbReference>
<dbReference type="Gene3D" id="2.40.40.10">
    <property type="entry name" value="RlpA-like domain"/>
    <property type="match status" value="1"/>
</dbReference>
<proteinExistence type="inferred from homology"/>
<feature type="region of interest" description="Disordered" evidence="10">
    <location>
        <begin position="253"/>
        <end position="281"/>
    </location>
</feature>
<feature type="domain" description="CBM1" evidence="11">
    <location>
        <begin position="336"/>
        <end position="371"/>
    </location>
</feature>
<evidence type="ECO:0000256" key="10">
    <source>
        <dbReference type="SAM" id="MobiDB-lite"/>
    </source>
</evidence>
<gene>
    <name evidence="12" type="ORF">BDV96DRAFT_609202</name>
</gene>
<evidence type="ECO:0000256" key="4">
    <source>
        <dbReference type="ARBA" id="ARBA00022729"/>
    </source>
</evidence>
<keyword evidence="9" id="KW-0624">Polysaccharide degradation</keyword>
<dbReference type="SUPFAM" id="SSF50685">
    <property type="entry name" value="Barwin-like endoglucanases"/>
    <property type="match status" value="1"/>
</dbReference>
<keyword evidence="4" id="KW-0732">Signal</keyword>
<keyword evidence="7" id="KW-0119">Carbohydrate metabolism</keyword>
<dbReference type="Pfam" id="PF00734">
    <property type="entry name" value="CBM_1"/>
    <property type="match status" value="3"/>
</dbReference>
<dbReference type="PANTHER" id="PTHR39730:SF1">
    <property type="entry name" value="ENDOGLUCANASE 1"/>
    <property type="match status" value="1"/>
</dbReference>
<evidence type="ECO:0000256" key="3">
    <source>
        <dbReference type="ARBA" id="ARBA00012601"/>
    </source>
</evidence>
<evidence type="ECO:0000313" key="13">
    <source>
        <dbReference type="Proteomes" id="UP000799770"/>
    </source>
</evidence>
<dbReference type="SUPFAM" id="SSF57180">
    <property type="entry name" value="Cellulose-binding domain"/>
    <property type="match status" value="3"/>
</dbReference>
<keyword evidence="5" id="KW-0378">Hydrolase</keyword>
<dbReference type="InterPro" id="IPR000334">
    <property type="entry name" value="Glyco_hydro_45"/>
</dbReference>
<evidence type="ECO:0000256" key="1">
    <source>
        <dbReference type="ARBA" id="ARBA00000966"/>
    </source>
</evidence>
<dbReference type="InterPro" id="IPR052288">
    <property type="entry name" value="GH45_Enzymes"/>
</dbReference>
<feature type="domain" description="CBM1" evidence="11">
    <location>
        <begin position="431"/>
        <end position="467"/>
    </location>
</feature>
<dbReference type="PANTHER" id="PTHR39730">
    <property type="entry name" value="ENDOGLUCANASE 1"/>
    <property type="match status" value="1"/>
</dbReference>
<evidence type="ECO:0000259" key="11">
    <source>
        <dbReference type="PROSITE" id="PS51164"/>
    </source>
</evidence>
<accession>A0A6A5ZTQ8</accession>
<feature type="region of interest" description="Disordered" evidence="10">
    <location>
        <begin position="379"/>
        <end position="431"/>
    </location>
</feature>
<dbReference type="OrthoDB" id="10035502at2759"/>
<feature type="domain" description="CBM1" evidence="11">
    <location>
        <begin position="280"/>
        <end position="316"/>
    </location>
</feature>
<evidence type="ECO:0000256" key="6">
    <source>
        <dbReference type="ARBA" id="ARBA00023001"/>
    </source>
</evidence>